<keyword evidence="2" id="KW-1185">Reference proteome</keyword>
<protein>
    <submittedName>
        <fullName evidence="1">Uncharacterized protein</fullName>
    </submittedName>
</protein>
<dbReference type="EMBL" id="CAJJDN010000064">
    <property type="protein sequence ID" value="CAD8095100.1"/>
    <property type="molecule type" value="Genomic_DNA"/>
</dbReference>
<comment type="caution">
    <text evidence="1">The sequence shown here is derived from an EMBL/GenBank/DDBJ whole genome shotgun (WGS) entry which is preliminary data.</text>
</comment>
<dbReference type="Proteomes" id="UP000692954">
    <property type="component" value="Unassembled WGS sequence"/>
</dbReference>
<name>A0A8S1NTR0_9CILI</name>
<evidence type="ECO:0000313" key="1">
    <source>
        <dbReference type="EMBL" id="CAD8095100.1"/>
    </source>
</evidence>
<dbReference type="AlphaFoldDB" id="A0A8S1NTR0"/>
<organism evidence="1 2">
    <name type="scientific">Paramecium sonneborni</name>
    <dbReference type="NCBI Taxonomy" id="65129"/>
    <lineage>
        <taxon>Eukaryota</taxon>
        <taxon>Sar</taxon>
        <taxon>Alveolata</taxon>
        <taxon>Ciliophora</taxon>
        <taxon>Intramacronucleata</taxon>
        <taxon>Oligohymenophorea</taxon>
        <taxon>Peniculida</taxon>
        <taxon>Parameciidae</taxon>
        <taxon>Paramecium</taxon>
    </lineage>
</organism>
<sequence length="178" mass="20742">MIWFLIIFISFIIILISSHSKVGFPLILVKILNLLLHNLRILLSKQEHFQLKALVSRIFQGLQRGQLNKLQINNTFQKGIVSKYKLVQNILVRTKNQLFDESLKLKLVHLLQQINKDKNKPTEQEKLVNVRISIAKTNKGFIIILIGKTALQVYENEQDVIEQEQYVQNLVGTYFYKG</sequence>
<gene>
    <name evidence="1" type="ORF">PSON_ATCC_30995.1.T0640003</name>
</gene>
<accession>A0A8S1NTR0</accession>
<evidence type="ECO:0000313" key="2">
    <source>
        <dbReference type="Proteomes" id="UP000692954"/>
    </source>
</evidence>
<reference evidence="1" key="1">
    <citation type="submission" date="2021-01" db="EMBL/GenBank/DDBJ databases">
        <authorList>
            <consortium name="Genoscope - CEA"/>
            <person name="William W."/>
        </authorList>
    </citation>
    <scope>NUCLEOTIDE SEQUENCE</scope>
</reference>
<proteinExistence type="predicted"/>